<proteinExistence type="predicted"/>
<dbReference type="RefSeq" id="WP_221212770.1">
    <property type="nucleotide sequence ID" value="NZ_JACIBS010000001.1"/>
</dbReference>
<reference evidence="1 2" key="1">
    <citation type="submission" date="2020-08" db="EMBL/GenBank/DDBJ databases">
        <title>Sequencing the genomes of 1000 actinobacteria strains.</title>
        <authorList>
            <person name="Klenk H.-P."/>
        </authorList>
    </citation>
    <scope>NUCLEOTIDE SEQUENCE [LARGE SCALE GENOMIC DNA]</scope>
    <source>
        <strain evidence="1 2">DSM 45267</strain>
    </source>
</reference>
<evidence type="ECO:0000313" key="1">
    <source>
        <dbReference type="EMBL" id="MBB3664570.1"/>
    </source>
</evidence>
<name>A0A839XMS7_9PSEU</name>
<organism evidence="1 2">
    <name type="scientific">Prauserella sediminis</name>
    <dbReference type="NCBI Taxonomy" id="577680"/>
    <lineage>
        <taxon>Bacteria</taxon>
        <taxon>Bacillati</taxon>
        <taxon>Actinomycetota</taxon>
        <taxon>Actinomycetes</taxon>
        <taxon>Pseudonocardiales</taxon>
        <taxon>Pseudonocardiaceae</taxon>
        <taxon>Prauserella</taxon>
        <taxon>Prauserella salsuginis group</taxon>
    </lineage>
</organism>
<dbReference type="EMBL" id="JACIBS010000001">
    <property type="protein sequence ID" value="MBB3664570.1"/>
    <property type="molecule type" value="Genomic_DNA"/>
</dbReference>
<comment type="caution">
    <text evidence="1">The sequence shown here is derived from an EMBL/GenBank/DDBJ whole genome shotgun (WGS) entry which is preliminary data.</text>
</comment>
<accession>A0A839XMS7</accession>
<dbReference type="AlphaFoldDB" id="A0A839XMS7"/>
<sequence length="98" mass="11114">MEFVRFTVAESDVDTFLARRQEAIGEVKSAHPELWSVPLCSLREDGTWIDVWIYTSKQAADAANADVENLPRFRAMVELLDNLEIEATDMPEQAKSDI</sequence>
<keyword evidence="2" id="KW-1185">Reference proteome</keyword>
<protein>
    <recommendedName>
        <fullName evidence="3">ABM domain-containing protein</fullName>
    </recommendedName>
</protein>
<evidence type="ECO:0000313" key="2">
    <source>
        <dbReference type="Proteomes" id="UP000564573"/>
    </source>
</evidence>
<gene>
    <name evidence="1" type="ORF">FB384_003474</name>
</gene>
<dbReference type="Proteomes" id="UP000564573">
    <property type="component" value="Unassembled WGS sequence"/>
</dbReference>
<evidence type="ECO:0008006" key="3">
    <source>
        <dbReference type="Google" id="ProtNLM"/>
    </source>
</evidence>